<dbReference type="NCBIfam" id="TIGR02913">
    <property type="entry name" value="HAF_rpt"/>
    <property type="match status" value="1"/>
</dbReference>
<dbReference type="RefSeq" id="WP_084261007.1">
    <property type="nucleotide sequence ID" value="NZ_LRMV01000004.1"/>
</dbReference>
<dbReference type="AlphaFoldDB" id="A0A1C5K778"/>
<protein>
    <submittedName>
        <fullName evidence="2">Probable extracellular repeat, HAF family</fullName>
    </submittedName>
</protein>
<keyword evidence="1" id="KW-0732">Signal</keyword>
<accession>A0A1C5K778</accession>
<keyword evidence="3" id="KW-1185">Reference proteome</keyword>
<dbReference type="InterPro" id="IPR014262">
    <property type="entry name" value="HAF_rpt"/>
</dbReference>
<feature type="chain" id="PRO_5039627893" evidence="1">
    <location>
        <begin position="24"/>
        <end position="315"/>
    </location>
</feature>
<name>A0A1C5K778_9ACTN</name>
<dbReference type="Proteomes" id="UP000198226">
    <property type="component" value="Chromosome I"/>
</dbReference>
<gene>
    <name evidence="2" type="ORF">GA0070623_4443</name>
</gene>
<sequence>MSSLLATALLSVALMAAPAPPMAASAAPGAPPSYLMVDLGTFGGDDSYAHAMNDRGDVIGRAQDASGVHQGFLWQRGRMINLGAFNPIDVNDRGEVVGARDDGSGAYVWHRGIFRPLGGLYIRPVAINNRGQVLGQAAAGPVLWTDGRTQPLPLDDVSDVNDRGQVSGGVSLSPDGFHAALWHGRRTTDLGAGPFNRSNTYGLNDSGWVIGWQFSPDQYPRGILWRHGRALDIGTLGGNTTEPLAINNRGEILAKSHNTSNYARPALWRNGVMYDLSLAGISTEGEVVDLDDRGGIAATIRLVPGTAHAVVYRPR</sequence>
<evidence type="ECO:0000256" key="1">
    <source>
        <dbReference type="SAM" id="SignalP"/>
    </source>
</evidence>
<proteinExistence type="predicted"/>
<evidence type="ECO:0000313" key="2">
    <source>
        <dbReference type="EMBL" id="SCG78632.1"/>
    </source>
</evidence>
<dbReference type="EMBL" id="LT607752">
    <property type="protein sequence ID" value="SCG78632.1"/>
    <property type="molecule type" value="Genomic_DNA"/>
</dbReference>
<feature type="signal peptide" evidence="1">
    <location>
        <begin position="1"/>
        <end position="23"/>
    </location>
</feature>
<evidence type="ECO:0000313" key="3">
    <source>
        <dbReference type="Proteomes" id="UP000198226"/>
    </source>
</evidence>
<organism evidence="2 3">
    <name type="scientific">Micromonospora rifamycinica</name>
    <dbReference type="NCBI Taxonomy" id="291594"/>
    <lineage>
        <taxon>Bacteria</taxon>
        <taxon>Bacillati</taxon>
        <taxon>Actinomycetota</taxon>
        <taxon>Actinomycetes</taxon>
        <taxon>Micromonosporales</taxon>
        <taxon>Micromonosporaceae</taxon>
        <taxon>Micromonospora</taxon>
    </lineage>
</organism>
<reference evidence="3" key="1">
    <citation type="submission" date="2016-06" db="EMBL/GenBank/DDBJ databases">
        <authorList>
            <person name="Varghese N."/>
            <person name="Submissions Spin"/>
        </authorList>
    </citation>
    <scope>NUCLEOTIDE SEQUENCE [LARGE SCALE GENOMIC DNA]</scope>
    <source>
        <strain evidence="3">DSM 44983</strain>
    </source>
</reference>